<evidence type="ECO:0000313" key="2">
    <source>
        <dbReference type="Proteomes" id="UP000814176"/>
    </source>
</evidence>
<name>A0ABQ8K4N0_9APHY</name>
<protein>
    <submittedName>
        <fullName evidence="1">Uncharacterized protein</fullName>
    </submittedName>
</protein>
<dbReference type="EMBL" id="JADCUA010000025">
    <property type="protein sequence ID" value="KAH9831581.1"/>
    <property type="molecule type" value="Genomic_DNA"/>
</dbReference>
<sequence>MPVVTLLEPCTNLRTITIELLSGEPPEHTKIVKCASVLVSQLHSPFLDTITLRIDNNPYSVVWEGDDWNFDHLRMVDWRSINDTLERPALKDLRKFEIIGRGPKGALEACLDELCRNAYRRGLFRLTVRDQNSVDRPPQDIMVPPTLGRYD</sequence>
<comment type="caution">
    <text evidence="1">The sequence shown here is derived from an EMBL/GenBank/DDBJ whole genome shotgun (WGS) entry which is preliminary data.</text>
</comment>
<proteinExistence type="predicted"/>
<keyword evidence="2" id="KW-1185">Reference proteome</keyword>
<dbReference type="RefSeq" id="XP_047774695.1">
    <property type="nucleotide sequence ID" value="XM_047917601.1"/>
</dbReference>
<reference evidence="1 2" key="1">
    <citation type="journal article" date="2021" name="Environ. Microbiol.">
        <title>Gene family expansions and transcriptome signatures uncover fungal adaptations to wood decay.</title>
        <authorList>
            <person name="Hage H."/>
            <person name="Miyauchi S."/>
            <person name="Viragh M."/>
            <person name="Drula E."/>
            <person name="Min B."/>
            <person name="Chaduli D."/>
            <person name="Navarro D."/>
            <person name="Favel A."/>
            <person name="Norest M."/>
            <person name="Lesage-Meessen L."/>
            <person name="Balint B."/>
            <person name="Merenyi Z."/>
            <person name="de Eugenio L."/>
            <person name="Morin E."/>
            <person name="Martinez A.T."/>
            <person name="Baldrian P."/>
            <person name="Stursova M."/>
            <person name="Martinez M.J."/>
            <person name="Novotny C."/>
            <person name="Magnuson J.K."/>
            <person name="Spatafora J.W."/>
            <person name="Maurice S."/>
            <person name="Pangilinan J."/>
            <person name="Andreopoulos W."/>
            <person name="LaButti K."/>
            <person name="Hundley H."/>
            <person name="Na H."/>
            <person name="Kuo A."/>
            <person name="Barry K."/>
            <person name="Lipzen A."/>
            <person name="Henrissat B."/>
            <person name="Riley R."/>
            <person name="Ahrendt S."/>
            <person name="Nagy L.G."/>
            <person name="Grigoriev I.V."/>
            <person name="Martin F."/>
            <person name="Rosso M.N."/>
        </authorList>
    </citation>
    <scope>NUCLEOTIDE SEQUENCE [LARGE SCALE GENOMIC DNA]</scope>
    <source>
        <strain evidence="1 2">CIRM-BRFM 1785</strain>
    </source>
</reference>
<dbReference type="GeneID" id="71998333"/>
<dbReference type="Proteomes" id="UP000814176">
    <property type="component" value="Unassembled WGS sequence"/>
</dbReference>
<evidence type="ECO:0000313" key="1">
    <source>
        <dbReference type="EMBL" id="KAH9831581.1"/>
    </source>
</evidence>
<gene>
    <name evidence="1" type="ORF">C8Q71DRAFT_293050</name>
</gene>
<accession>A0ABQ8K4N0</accession>
<organism evidence="1 2">
    <name type="scientific">Rhodofomes roseus</name>
    <dbReference type="NCBI Taxonomy" id="34475"/>
    <lineage>
        <taxon>Eukaryota</taxon>
        <taxon>Fungi</taxon>
        <taxon>Dikarya</taxon>
        <taxon>Basidiomycota</taxon>
        <taxon>Agaricomycotina</taxon>
        <taxon>Agaricomycetes</taxon>
        <taxon>Polyporales</taxon>
        <taxon>Rhodofomes</taxon>
    </lineage>
</organism>